<dbReference type="EMBL" id="BCMH01000001">
    <property type="protein sequence ID" value="GAX02556.1"/>
    <property type="molecule type" value="Genomic_DNA"/>
</dbReference>
<sequence length="170" mass="19820">MKLVKSSVIKYLHWTERKEASRIKIDKCICGLLVIAGIVISGLGFGCVTASAHLSSKVASHKISSYPKAMRHTWYQHYKHSHKLYNKIKFTKHHLYWDHYVYGKLNHISEKMTVYKYTKDRSGWYGNQPVHNTGSGDSNMYRVTKHHGKTTLEHSNLYDGKPDSYYYLHK</sequence>
<comment type="caution">
    <text evidence="2">The sequence shown here is derived from an EMBL/GenBank/DDBJ whole genome shotgun (WGS) entry which is preliminary data.</text>
</comment>
<reference evidence="2 3" key="1">
    <citation type="submission" date="2015-11" db="EMBL/GenBank/DDBJ databases">
        <title>Draft genome sequences of new species of the genus Lactobacillus isolated from orchardgrass silage.</title>
        <authorList>
            <person name="Tohno M."/>
            <person name="Tanizawa Y."/>
            <person name="Arita M."/>
        </authorList>
    </citation>
    <scope>NUCLEOTIDE SEQUENCE [LARGE SCALE GENOMIC DNA]</scope>
    <source>
        <strain evidence="2 3">IWT140</strain>
    </source>
</reference>
<evidence type="ECO:0000256" key="1">
    <source>
        <dbReference type="SAM" id="Phobius"/>
    </source>
</evidence>
<dbReference type="Proteomes" id="UP000198430">
    <property type="component" value="Unassembled WGS sequence"/>
</dbReference>
<organism evidence="2 3">
    <name type="scientific">Secundilactobacillus pentosiphilus</name>
    <dbReference type="NCBI Taxonomy" id="1714682"/>
    <lineage>
        <taxon>Bacteria</taxon>
        <taxon>Bacillati</taxon>
        <taxon>Bacillota</taxon>
        <taxon>Bacilli</taxon>
        <taxon>Lactobacillales</taxon>
        <taxon>Lactobacillaceae</taxon>
        <taxon>Secundilactobacillus</taxon>
    </lineage>
</organism>
<evidence type="ECO:0000313" key="3">
    <source>
        <dbReference type="Proteomes" id="UP000198430"/>
    </source>
</evidence>
<dbReference type="AlphaFoldDB" id="A0A1Z5ILJ0"/>
<keyword evidence="1" id="KW-0472">Membrane</keyword>
<evidence type="ECO:0000313" key="2">
    <source>
        <dbReference type="EMBL" id="GAX02556.1"/>
    </source>
</evidence>
<keyword evidence="1" id="KW-1133">Transmembrane helix</keyword>
<keyword evidence="3" id="KW-1185">Reference proteome</keyword>
<keyword evidence="1" id="KW-0812">Transmembrane</keyword>
<proteinExistence type="predicted"/>
<feature type="transmembrane region" description="Helical" evidence="1">
    <location>
        <begin position="28"/>
        <end position="54"/>
    </location>
</feature>
<accession>A0A1Z5ILJ0</accession>
<dbReference type="RefSeq" id="WP_089087544.1">
    <property type="nucleotide sequence ID" value="NZ_BCMH01000001.1"/>
</dbReference>
<name>A0A1Z5ILJ0_9LACO</name>
<protein>
    <submittedName>
        <fullName evidence="2">Uncharacterized protein</fullName>
    </submittedName>
</protein>
<gene>
    <name evidence="2" type="ORF">IWT140_00153</name>
</gene>